<gene>
    <name evidence="1" type="ORF">AN2V17_08260</name>
</gene>
<reference evidence="1" key="1">
    <citation type="submission" date="2023-09" db="EMBL/GenBank/DDBJ databases">
        <title>Vallitalea sediminicola and Vallitalea maricola sp. nov., anaerobic bacteria isolated from marine sediment.</title>
        <authorList>
            <person name="Hirano S."/>
            <person name="Maeda A."/>
            <person name="Terahara T."/>
            <person name="Mori K."/>
            <person name="Hamada M."/>
            <person name="Matsumoto R."/>
            <person name="Kobayashi T."/>
        </authorList>
    </citation>
    <scope>NUCLEOTIDE SEQUENCE</scope>
    <source>
        <strain evidence="1">AN17-2</strain>
    </source>
</reference>
<sequence length="380" mass="43662">MKLYKNNPIASDRMGILWTLNGINDAVIVEFGPAGTTHFSIEGLMQFGADTSAKTFTTHMDEHDVTFGNEDRIIDAILEIDEIEKPEYIFVIGSSITSIIGIDLESVRFQVEDRVNSKIILLPDCDFQNDFTHGVDETLQILVNEITKKSPKMEKLPFYNILGLGIYNYNQSSDFNEIKRLMKENFSLELGTTFMLDTNIKDIEQASKALINIVIYEEGLEAAKLLEEAYDQPYIYLTPYGIEGTKNWLNSISELLNMDITLTEDNSEINRIVYKENMLKRRVARLDNNKFSFNNNNISNMYLEDYLYKLGFKKTLDEEEAIICFSDGIEALHNQNVIQISHPSFRQDNEYPYLPIMGYRGAYYLVQQINNTLTKAELSQ</sequence>
<dbReference type="Proteomes" id="UP001374599">
    <property type="component" value="Unassembled WGS sequence"/>
</dbReference>
<protein>
    <submittedName>
        <fullName evidence="1">Uncharacterized protein</fullName>
    </submittedName>
</protein>
<accession>A0ACB5UG12</accession>
<dbReference type="EMBL" id="BTPU01000010">
    <property type="protein sequence ID" value="GMQ61597.1"/>
    <property type="molecule type" value="Genomic_DNA"/>
</dbReference>
<keyword evidence="2" id="KW-1185">Reference proteome</keyword>
<organism evidence="1 2">
    <name type="scientific">Vallitalea maricola</name>
    <dbReference type="NCBI Taxonomy" id="3074433"/>
    <lineage>
        <taxon>Bacteria</taxon>
        <taxon>Bacillati</taxon>
        <taxon>Bacillota</taxon>
        <taxon>Clostridia</taxon>
        <taxon>Lachnospirales</taxon>
        <taxon>Vallitaleaceae</taxon>
        <taxon>Vallitalea</taxon>
    </lineage>
</organism>
<comment type="caution">
    <text evidence="1">The sequence shown here is derived from an EMBL/GenBank/DDBJ whole genome shotgun (WGS) entry which is preliminary data.</text>
</comment>
<evidence type="ECO:0000313" key="2">
    <source>
        <dbReference type="Proteomes" id="UP001374599"/>
    </source>
</evidence>
<name>A0ACB5UG12_9FIRM</name>
<evidence type="ECO:0000313" key="1">
    <source>
        <dbReference type="EMBL" id="GMQ61597.1"/>
    </source>
</evidence>
<proteinExistence type="predicted"/>